<feature type="signal peptide" evidence="2">
    <location>
        <begin position="1"/>
        <end position="25"/>
    </location>
</feature>
<accession>A0A1T5AA40</accession>
<organism evidence="3 4">
    <name type="scientific">Sphingopyxis flava</name>
    <dbReference type="NCBI Taxonomy" id="1507287"/>
    <lineage>
        <taxon>Bacteria</taxon>
        <taxon>Pseudomonadati</taxon>
        <taxon>Pseudomonadota</taxon>
        <taxon>Alphaproteobacteria</taxon>
        <taxon>Sphingomonadales</taxon>
        <taxon>Sphingomonadaceae</taxon>
        <taxon>Sphingopyxis</taxon>
    </lineage>
</organism>
<feature type="region of interest" description="Disordered" evidence="1">
    <location>
        <begin position="193"/>
        <end position="213"/>
    </location>
</feature>
<evidence type="ECO:0000313" key="4">
    <source>
        <dbReference type="Proteomes" id="UP000190044"/>
    </source>
</evidence>
<dbReference type="EMBL" id="FUYP01000003">
    <property type="protein sequence ID" value="SKB31719.1"/>
    <property type="molecule type" value="Genomic_DNA"/>
</dbReference>
<evidence type="ECO:0000256" key="1">
    <source>
        <dbReference type="SAM" id="MobiDB-lite"/>
    </source>
</evidence>
<feature type="chain" id="PRO_5012820778" description="Meckel syndrome type 1 protein" evidence="2">
    <location>
        <begin position="26"/>
        <end position="213"/>
    </location>
</feature>
<reference evidence="4" key="1">
    <citation type="submission" date="2017-02" db="EMBL/GenBank/DDBJ databases">
        <authorList>
            <person name="Varghese N."/>
            <person name="Submissions S."/>
        </authorList>
    </citation>
    <scope>NUCLEOTIDE SEQUENCE [LARGE SCALE GENOMIC DNA]</scope>
    <source>
        <strain evidence="4">R11H</strain>
    </source>
</reference>
<dbReference type="AlphaFoldDB" id="A0A1T5AA40"/>
<feature type="compositionally biased region" description="Basic and acidic residues" evidence="1">
    <location>
        <begin position="203"/>
        <end position="213"/>
    </location>
</feature>
<proteinExistence type="predicted"/>
<name>A0A1T5AA40_9SPHN</name>
<protein>
    <recommendedName>
        <fullName evidence="5">Meckel syndrome type 1 protein</fullName>
    </recommendedName>
</protein>
<evidence type="ECO:0000313" key="3">
    <source>
        <dbReference type="EMBL" id="SKB31719.1"/>
    </source>
</evidence>
<gene>
    <name evidence="3" type="ORF">SAMN06295937_100314</name>
</gene>
<evidence type="ECO:0000256" key="2">
    <source>
        <dbReference type="SAM" id="SignalP"/>
    </source>
</evidence>
<dbReference type="Proteomes" id="UP000190044">
    <property type="component" value="Unassembled WGS sequence"/>
</dbReference>
<sequence length="213" mass="21114">MPRRAATYFVSSAGAAAAASAGAAAASAGAAAASAPVAAASAPAAAASAPAAAASAPASAAASAAGASVVVASSAAFSPQAARANMLAATAIAANFFMMCGLPKMPFRAGETFPSREPRDLALPRGSSTKIIEMVPCGGNRVFPLVPRSLWQLVMAARCHCCSRAATESRPTQPHFDAIVRGRSCRACRQACGGDRNSGCRPAADRSPEPRPG</sequence>
<keyword evidence="4" id="KW-1185">Reference proteome</keyword>
<keyword evidence="2" id="KW-0732">Signal</keyword>
<evidence type="ECO:0008006" key="5">
    <source>
        <dbReference type="Google" id="ProtNLM"/>
    </source>
</evidence>